<dbReference type="Pfam" id="PF00881">
    <property type="entry name" value="Nitroreductase"/>
    <property type="match status" value="1"/>
</dbReference>
<reference evidence="2 3" key="1">
    <citation type="submission" date="2020-03" db="EMBL/GenBank/DDBJ databases">
        <title>Complete genome sequence of Monaibacterium sp. ALG8 with diverse plasmids.</title>
        <authorList>
            <person name="Sun C."/>
        </authorList>
    </citation>
    <scope>NUCLEOTIDE SEQUENCE [LARGE SCALE GENOMIC DNA]</scope>
    <source>
        <strain evidence="2 3">ALG8</strain>
    </source>
</reference>
<name>A0A6G7VJN7_9RHOB</name>
<dbReference type="EMBL" id="CP049811">
    <property type="protein sequence ID" value="QIK40249.1"/>
    <property type="molecule type" value="Genomic_DNA"/>
</dbReference>
<dbReference type="InterPro" id="IPR050627">
    <property type="entry name" value="Nitroreductase/BluB"/>
</dbReference>
<organism evidence="2 3">
    <name type="scientific">Pontivivens nitratireducens</name>
    <dbReference type="NCBI Taxonomy" id="2758038"/>
    <lineage>
        <taxon>Bacteria</taxon>
        <taxon>Pseudomonadati</taxon>
        <taxon>Pseudomonadota</taxon>
        <taxon>Alphaproteobacteria</taxon>
        <taxon>Rhodobacterales</taxon>
        <taxon>Paracoccaceae</taxon>
        <taxon>Pontivivens</taxon>
    </lineage>
</organism>
<gene>
    <name evidence="2" type="primary">bluB</name>
    <name evidence="2" type="ORF">G8E03_05400</name>
</gene>
<dbReference type="RefSeq" id="WP_166189496.1">
    <property type="nucleotide sequence ID" value="NZ_CP049811.1"/>
</dbReference>
<dbReference type="InterPro" id="IPR012825">
    <property type="entry name" value="BluB"/>
</dbReference>
<keyword evidence="3" id="KW-1185">Reference proteome</keyword>
<dbReference type="InterPro" id="IPR000415">
    <property type="entry name" value="Nitroreductase-like"/>
</dbReference>
<proteinExistence type="predicted"/>
<evidence type="ECO:0000259" key="1">
    <source>
        <dbReference type="Pfam" id="PF00881"/>
    </source>
</evidence>
<dbReference type="SUPFAM" id="SSF55469">
    <property type="entry name" value="FMN-dependent nitroreductase-like"/>
    <property type="match status" value="1"/>
</dbReference>
<evidence type="ECO:0000313" key="3">
    <source>
        <dbReference type="Proteomes" id="UP000500791"/>
    </source>
</evidence>
<protein>
    <submittedName>
        <fullName evidence="2">5,6-dimethylbenzimidazole synthase</fullName>
        <ecNumber evidence="2">1.13.11.79</ecNumber>
    </submittedName>
</protein>
<dbReference type="NCBIfam" id="TIGR02476">
    <property type="entry name" value="BluB"/>
    <property type="match status" value="1"/>
</dbReference>
<keyword evidence="2" id="KW-0560">Oxidoreductase</keyword>
<dbReference type="PANTHER" id="PTHR23026:SF123">
    <property type="entry name" value="NAD(P)H NITROREDUCTASE RV3131-RELATED"/>
    <property type="match status" value="1"/>
</dbReference>
<dbReference type="AlphaFoldDB" id="A0A6G7VJN7"/>
<dbReference type="PANTHER" id="PTHR23026">
    <property type="entry name" value="NADPH NITROREDUCTASE"/>
    <property type="match status" value="1"/>
</dbReference>
<dbReference type="Gene3D" id="3.40.109.10">
    <property type="entry name" value="NADH Oxidase"/>
    <property type="match status" value="1"/>
</dbReference>
<feature type="domain" description="Nitroreductase" evidence="1">
    <location>
        <begin position="17"/>
        <end position="182"/>
    </location>
</feature>
<evidence type="ECO:0000313" key="2">
    <source>
        <dbReference type="EMBL" id="QIK40249.1"/>
    </source>
</evidence>
<dbReference type="InterPro" id="IPR029479">
    <property type="entry name" value="Nitroreductase"/>
</dbReference>
<dbReference type="EC" id="1.13.11.79" evidence="2"/>
<dbReference type="Proteomes" id="UP000500791">
    <property type="component" value="Chromosome"/>
</dbReference>
<dbReference type="KEGG" id="mon:G8E03_05400"/>
<accession>A0A6G7VJN7</accession>
<dbReference type="GO" id="GO:0102919">
    <property type="term" value="F:5,6-dimethylbenzimidazole synthase activity"/>
    <property type="evidence" value="ECO:0007669"/>
    <property type="project" value="UniProtKB-EC"/>
</dbReference>
<sequence length="209" mass="23270">MRSFSTDFTAELNELFKWRRDVRRFTDRPVPNDLLDECLDQMRHAPSVGLSAPWRLIHVESDGARAAAIENFEVANAQALQGYSGDQAKRYAGLKLSGLREAPVHLAVFCDDTTRKGSGLGAATMPQMRAYSVAGAIMYLWLATRSRGLGMGWVSILDPVKLCSDLDAPAEWELVAYLCLGWPEEETETPELIRAGWETEAPKPEVLTR</sequence>